<keyword evidence="3" id="KW-1185">Reference proteome</keyword>
<dbReference type="RefSeq" id="WP_278315993.1">
    <property type="nucleotide sequence ID" value="NZ_CP121464.1"/>
</dbReference>
<dbReference type="Proteomes" id="UP001219584">
    <property type="component" value="Chromosome"/>
</dbReference>
<protein>
    <recommendedName>
        <fullName evidence="4">Lipoprotein</fullName>
    </recommendedName>
</protein>
<organism evidence="2 3">
    <name type="scientific">Janthinobacterium rivuli</name>
    <dbReference type="NCBI Taxonomy" id="2751478"/>
    <lineage>
        <taxon>Bacteria</taxon>
        <taxon>Pseudomonadati</taxon>
        <taxon>Pseudomonadota</taxon>
        <taxon>Betaproteobacteria</taxon>
        <taxon>Burkholderiales</taxon>
        <taxon>Oxalobacteraceae</taxon>
        <taxon>Janthinobacterium</taxon>
    </lineage>
</organism>
<name>A0ABY8HXN1_9BURK</name>
<feature type="signal peptide" evidence="1">
    <location>
        <begin position="1"/>
        <end position="22"/>
    </location>
</feature>
<evidence type="ECO:0008006" key="4">
    <source>
        <dbReference type="Google" id="ProtNLM"/>
    </source>
</evidence>
<reference evidence="2 3" key="1">
    <citation type="submission" date="2023-04" db="EMBL/GenBank/DDBJ databases">
        <title>Nanopore sequencing of Janthinobacterium from water.</title>
        <authorList>
            <person name="Ciuchcinski K."/>
            <person name="Rokowska A."/>
            <person name="Dziewit L."/>
        </authorList>
    </citation>
    <scope>NUCLEOTIDE SEQUENCE [LARGE SCALE GENOMIC DNA]</scope>
    <source>
        <strain evidence="2 3">DEMB2</strain>
    </source>
</reference>
<feature type="chain" id="PRO_5047391550" description="Lipoprotein" evidence="1">
    <location>
        <begin position="23"/>
        <end position="223"/>
    </location>
</feature>
<gene>
    <name evidence="2" type="ORF">P9875_16750</name>
</gene>
<sequence length="223" mass="23743">MLKHPALSLAMVIASATSLAHALDGTAGSSHSVAARMQAETSTAADPDAPAPLPVPSDISLAELERRLALGQARAAEKHYTSALDPVALTGLAQQMGCMDIVGVQPFGFPLEQAQPTVLSGGHLLARCPDRAYVTITAMSMAGKTGKRVRMSAQSFKQTVDGRPARRLYYKAPNGRQKETLTIIDGSHAYALEYWSLDDSQQSGMVGIRRMETLTLPQQAGQN</sequence>
<evidence type="ECO:0000256" key="1">
    <source>
        <dbReference type="SAM" id="SignalP"/>
    </source>
</evidence>
<accession>A0ABY8HXN1</accession>
<proteinExistence type="predicted"/>
<evidence type="ECO:0000313" key="2">
    <source>
        <dbReference type="EMBL" id="WFR77371.1"/>
    </source>
</evidence>
<keyword evidence="1" id="KW-0732">Signal</keyword>
<dbReference type="EMBL" id="CP121464">
    <property type="protein sequence ID" value="WFR77371.1"/>
    <property type="molecule type" value="Genomic_DNA"/>
</dbReference>
<evidence type="ECO:0000313" key="3">
    <source>
        <dbReference type="Proteomes" id="UP001219584"/>
    </source>
</evidence>